<dbReference type="AlphaFoldDB" id="A0A1M6Y168"/>
<name>A0A1M6Y168_SELRU</name>
<evidence type="ECO:0000313" key="2">
    <source>
        <dbReference type="Proteomes" id="UP000184263"/>
    </source>
</evidence>
<dbReference type="Proteomes" id="UP000184263">
    <property type="component" value="Unassembled WGS sequence"/>
</dbReference>
<protein>
    <submittedName>
        <fullName evidence="1">Uncharacterized protein</fullName>
    </submittedName>
</protein>
<sequence length="53" mass="6390">MKKEMMNWADKMMMKAHKAANRYMAVMQQEKDMPLAKKNMLYGRYLKDMDEAL</sequence>
<dbReference type="EMBL" id="FRBC01000051">
    <property type="protein sequence ID" value="SHL11904.1"/>
    <property type="molecule type" value="Genomic_DNA"/>
</dbReference>
<reference evidence="1 2" key="1">
    <citation type="submission" date="2016-11" db="EMBL/GenBank/DDBJ databases">
        <authorList>
            <person name="Jaros S."/>
            <person name="Januszkiewicz K."/>
            <person name="Wedrychowicz H."/>
        </authorList>
    </citation>
    <scope>NUCLEOTIDE SEQUENCE [LARGE SCALE GENOMIC DNA]</scope>
    <source>
        <strain evidence="1 2">HD4</strain>
    </source>
</reference>
<accession>A0A1M6Y168</accession>
<dbReference type="RefSeq" id="WP_178139556.1">
    <property type="nucleotide sequence ID" value="NZ_FRBC01000051.1"/>
</dbReference>
<organism evidence="1 2">
    <name type="scientific">Selenomonas ruminantium</name>
    <dbReference type="NCBI Taxonomy" id="971"/>
    <lineage>
        <taxon>Bacteria</taxon>
        <taxon>Bacillati</taxon>
        <taxon>Bacillota</taxon>
        <taxon>Negativicutes</taxon>
        <taxon>Selenomonadales</taxon>
        <taxon>Selenomonadaceae</taxon>
        <taxon>Selenomonas</taxon>
    </lineage>
</organism>
<gene>
    <name evidence="1" type="ORF">SAMN05216582_1514</name>
</gene>
<proteinExistence type="predicted"/>
<evidence type="ECO:0000313" key="1">
    <source>
        <dbReference type="EMBL" id="SHL11904.1"/>
    </source>
</evidence>